<dbReference type="PROSITE" id="PS51683">
    <property type="entry name" value="SAM_OMT_II"/>
    <property type="match status" value="1"/>
</dbReference>
<keyword evidence="1" id="KW-0489">Methyltransferase</keyword>
<evidence type="ECO:0000313" key="7">
    <source>
        <dbReference type="Proteomes" id="UP001590951"/>
    </source>
</evidence>
<keyword evidence="3" id="KW-0949">S-adenosyl-L-methionine</keyword>
<dbReference type="PANTHER" id="PTHR43712:SF1">
    <property type="entry name" value="HYPOTHETICAL O-METHYLTRANSFERASE (EUROFUNG)-RELATED"/>
    <property type="match status" value="1"/>
</dbReference>
<dbReference type="PANTHER" id="PTHR43712">
    <property type="entry name" value="PUTATIVE (AFU_ORTHOLOGUE AFUA_4G14580)-RELATED"/>
    <property type="match status" value="1"/>
</dbReference>
<dbReference type="InterPro" id="IPR016461">
    <property type="entry name" value="COMT-like"/>
</dbReference>
<dbReference type="SUPFAM" id="SSF46785">
    <property type="entry name" value="Winged helix' DNA-binding domain"/>
    <property type="match status" value="1"/>
</dbReference>
<organism evidence="6 7">
    <name type="scientific">Lepraria finkii</name>
    <dbReference type="NCBI Taxonomy" id="1340010"/>
    <lineage>
        <taxon>Eukaryota</taxon>
        <taxon>Fungi</taxon>
        <taxon>Dikarya</taxon>
        <taxon>Ascomycota</taxon>
        <taxon>Pezizomycotina</taxon>
        <taxon>Lecanoromycetes</taxon>
        <taxon>OSLEUM clade</taxon>
        <taxon>Lecanoromycetidae</taxon>
        <taxon>Lecanorales</taxon>
        <taxon>Lecanorineae</taxon>
        <taxon>Stereocaulaceae</taxon>
        <taxon>Lepraria</taxon>
    </lineage>
</organism>
<feature type="domain" description="O-methyltransferase C-terminal" evidence="4">
    <location>
        <begin position="236"/>
        <end position="377"/>
    </location>
</feature>
<feature type="domain" description="O-methyltransferase dimerisation" evidence="5">
    <location>
        <begin position="68"/>
        <end position="133"/>
    </location>
</feature>
<gene>
    <name evidence="6" type="ORF">ABVK25_003008</name>
</gene>
<proteinExistence type="predicted"/>
<dbReference type="InterPro" id="IPR036390">
    <property type="entry name" value="WH_DNA-bd_sf"/>
</dbReference>
<dbReference type="InterPro" id="IPR029063">
    <property type="entry name" value="SAM-dependent_MTases_sf"/>
</dbReference>
<evidence type="ECO:0008006" key="8">
    <source>
        <dbReference type="Google" id="ProtNLM"/>
    </source>
</evidence>
<dbReference type="Gene3D" id="1.10.10.10">
    <property type="entry name" value="Winged helix-like DNA-binding domain superfamily/Winged helix DNA-binding domain"/>
    <property type="match status" value="1"/>
</dbReference>
<dbReference type="Pfam" id="PF00891">
    <property type="entry name" value="Methyltransf_2"/>
    <property type="match status" value="1"/>
</dbReference>
<dbReference type="SUPFAM" id="SSF53335">
    <property type="entry name" value="S-adenosyl-L-methionine-dependent methyltransferases"/>
    <property type="match status" value="1"/>
</dbReference>
<evidence type="ECO:0000256" key="1">
    <source>
        <dbReference type="ARBA" id="ARBA00022603"/>
    </source>
</evidence>
<reference evidence="6 7" key="1">
    <citation type="submission" date="2024-09" db="EMBL/GenBank/DDBJ databases">
        <title>Rethinking Asexuality: The Enigmatic Case of Functional Sexual Genes in Lepraria (Stereocaulaceae).</title>
        <authorList>
            <person name="Doellman M."/>
            <person name="Sun Y."/>
            <person name="Barcenas-Pena A."/>
            <person name="Lumbsch H.T."/>
            <person name="Grewe F."/>
        </authorList>
    </citation>
    <scope>NUCLEOTIDE SEQUENCE [LARGE SCALE GENOMIC DNA]</scope>
    <source>
        <strain evidence="6 7">Grewe 0041</strain>
    </source>
</reference>
<dbReference type="Proteomes" id="UP001590951">
    <property type="component" value="Unassembled WGS sequence"/>
</dbReference>
<keyword evidence="2" id="KW-0808">Transferase</keyword>
<dbReference type="InterPro" id="IPR001077">
    <property type="entry name" value="COMT_C"/>
</dbReference>
<dbReference type="InterPro" id="IPR036388">
    <property type="entry name" value="WH-like_DNA-bd_sf"/>
</dbReference>
<evidence type="ECO:0000256" key="2">
    <source>
        <dbReference type="ARBA" id="ARBA00022679"/>
    </source>
</evidence>
<dbReference type="PIRSF" id="PIRSF005739">
    <property type="entry name" value="O-mtase"/>
    <property type="match status" value="1"/>
</dbReference>
<dbReference type="EMBL" id="JBHFEH010000007">
    <property type="protein sequence ID" value="KAL2056614.1"/>
    <property type="molecule type" value="Genomic_DNA"/>
</dbReference>
<comment type="caution">
    <text evidence="6">The sequence shown here is derived from an EMBL/GenBank/DDBJ whole genome shotgun (WGS) entry which is preliminary data.</text>
</comment>
<evidence type="ECO:0000259" key="4">
    <source>
        <dbReference type="Pfam" id="PF00891"/>
    </source>
</evidence>
<sequence length="399" mass="44920">MGSVGMASQDTEVSALIDTLRGSLPQKGSDGSYNREQLKDVAERLSIALETPGETCQRVTYYPLRTTIVRIATRLNIFNILIDSNGPISGKELSQKVGADHLLLIRLMRFLVAMHVVGEAGVDSYTATTITRHLAIPKLEAGTKHTYDLICMAVMQLDPFLARTGYKNPADPKHCAFQDAFHTEEGLFEWLPKHPERLKNFNLYMTGQRDGRANWIDFFPLEEQLAKEFEGGDEAVMLVDIGGARGHEVESIKNRYPHLPGRFILQDLPETVKQALPVKGMEAMEHDFFTPQPIKGARAYYLRNIMHDWPDSKCQQILSQTKSAMKPGYSKIILNELVLPDKGMSLTAAQLDITMMAALAATERTERQWRELIDPVGLRIEKIWTKVVEEESIIELVPK</sequence>
<dbReference type="InterPro" id="IPR012967">
    <property type="entry name" value="COMT_dimerisation"/>
</dbReference>
<evidence type="ECO:0000313" key="6">
    <source>
        <dbReference type="EMBL" id="KAL2056614.1"/>
    </source>
</evidence>
<evidence type="ECO:0000256" key="3">
    <source>
        <dbReference type="ARBA" id="ARBA00022691"/>
    </source>
</evidence>
<dbReference type="Gene3D" id="3.40.50.150">
    <property type="entry name" value="Vaccinia Virus protein VP39"/>
    <property type="match status" value="1"/>
</dbReference>
<evidence type="ECO:0000259" key="5">
    <source>
        <dbReference type="Pfam" id="PF08100"/>
    </source>
</evidence>
<accession>A0ABR4BIK0</accession>
<protein>
    <recommendedName>
        <fullName evidence="8">O-methyltransferase domain-containing protein</fullName>
    </recommendedName>
</protein>
<dbReference type="Pfam" id="PF08100">
    <property type="entry name" value="Dimerisation"/>
    <property type="match status" value="1"/>
</dbReference>
<keyword evidence="7" id="KW-1185">Reference proteome</keyword>
<name>A0ABR4BIK0_9LECA</name>